<proteinExistence type="predicted"/>
<reference evidence="2" key="1">
    <citation type="submission" date="2020-10" db="EMBL/GenBank/DDBJ databases">
        <authorList>
            <person name="Kikuchi T."/>
        </authorList>
    </citation>
    <scope>NUCLEOTIDE SEQUENCE</scope>
    <source>
        <strain evidence="2">NKZ352</strain>
    </source>
</reference>
<dbReference type="EMBL" id="CAJGYM010000017">
    <property type="protein sequence ID" value="CAD6190768.1"/>
    <property type="molecule type" value="Genomic_DNA"/>
</dbReference>
<sequence length="151" mass="17455">MYLLRVFPPTKTSFQESICVHHPRNKSQIVFLAPLLLAIRFRRPKPASLQRARDEIERKKQRGREKAEGKEKTARGFLLLRLRELLQLRRRRLSLSIAPWLPTELEELEEPPTAGHAHFSSSLSLSLVVVVVSYEAKKTPLNLPNFRIALL</sequence>
<organism evidence="2 3">
    <name type="scientific">Caenorhabditis auriculariae</name>
    <dbReference type="NCBI Taxonomy" id="2777116"/>
    <lineage>
        <taxon>Eukaryota</taxon>
        <taxon>Metazoa</taxon>
        <taxon>Ecdysozoa</taxon>
        <taxon>Nematoda</taxon>
        <taxon>Chromadorea</taxon>
        <taxon>Rhabditida</taxon>
        <taxon>Rhabditina</taxon>
        <taxon>Rhabditomorpha</taxon>
        <taxon>Rhabditoidea</taxon>
        <taxon>Rhabditidae</taxon>
        <taxon>Peloderinae</taxon>
        <taxon>Caenorhabditis</taxon>
    </lineage>
</organism>
<dbReference type="AlphaFoldDB" id="A0A8S1H8B1"/>
<evidence type="ECO:0000313" key="3">
    <source>
        <dbReference type="Proteomes" id="UP000835052"/>
    </source>
</evidence>
<comment type="caution">
    <text evidence="2">The sequence shown here is derived from an EMBL/GenBank/DDBJ whole genome shotgun (WGS) entry which is preliminary data.</text>
</comment>
<gene>
    <name evidence="2" type="ORF">CAUJ_LOCUS6687</name>
</gene>
<evidence type="ECO:0000313" key="2">
    <source>
        <dbReference type="EMBL" id="CAD6190768.1"/>
    </source>
</evidence>
<protein>
    <submittedName>
        <fullName evidence="2">Uncharacterized protein</fullName>
    </submittedName>
</protein>
<dbReference type="Proteomes" id="UP000835052">
    <property type="component" value="Unassembled WGS sequence"/>
</dbReference>
<keyword evidence="3" id="KW-1185">Reference proteome</keyword>
<feature type="region of interest" description="Disordered" evidence="1">
    <location>
        <begin position="48"/>
        <end position="70"/>
    </location>
</feature>
<feature type="compositionally biased region" description="Basic and acidic residues" evidence="1">
    <location>
        <begin position="51"/>
        <end position="70"/>
    </location>
</feature>
<name>A0A8S1H8B1_9PELO</name>
<accession>A0A8S1H8B1</accession>
<evidence type="ECO:0000256" key="1">
    <source>
        <dbReference type="SAM" id="MobiDB-lite"/>
    </source>
</evidence>